<dbReference type="InterPro" id="IPR001054">
    <property type="entry name" value="A/G_cyclase"/>
</dbReference>
<protein>
    <submittedName>
        <fullName evidence="4">Class 3 adenylate cyclase</fullName>
    </submittedName>
</protein>
<feature type="transmembrane region" description="Helical" evidence="2">
    <location>
        <begin position="144"/>
        <end position="162"/>
    </location>
</feature>
<dbReference type="PANTHER" id="PTHR43081:SF18">
    <property type="entry name" value="BLL7624 PROTEIN"/>
    <property type="match status" value="1"/>
</dbReference>
<feature type="coiled-coil region" evidence="1">
    <location>
        <begin position="160"/>
        <end position="187"/>
    </location>
</feature>
<dbReference type="GO" id="GO:0004016">
    <property type="term" value="F:adenylate cyclase activity"/>
    <property type="evidence" value="ECO:0007669"/>
    <property type="project" value="UniProtKB-ARBA"/>
</dbReference>
<keyword evidence="5" id="KW-1185">Reference proteome</keyword>
<dbReference type="Proteomes" id="UP000559987">
    <property type="component" value="Unassembled WGS sequence"/>
</dbReference>
<evidence type="ECO:0000256" key="2">
    <source>
        <dbReference type="SAM" id="Phobius"/>
    </source>
</evidence>
<dbReference type="GO" id="GO:0035556">
    <property type="term" value="P:intracellular signal transduction"/>
    <property type="evidence" value="ECO:0007669"/>
    <property type="project" value="InterPro"/>
</dbReference>
<name>A0A839UQF6_9GAMM</name>
<keyword evidence="2" id="KW-0472">Membrane</keyword>
<feature type="transmembrane region" description="Helical" evidence="2">
    <location>
        <begin position="12"/>
        <end position="30"/>
    </location>
</feature>
<evidence type="ECO:0000259" key="3">
    <source>
        <dbReference type="PROSITE" id="PS50125"/>
    </source>
</evidence>
<keyword evidence="2" id="KW-1133">Transmembrane helix</keyword>
<dbReference type="InterPro" id="IPR029787">
    <property type="entry name" value="Nucleotide_cyclase"/>
</dbReference>
<comment type="caution">
    <text evidence="4">The sequence shown here is derived from an EMBL/GenBank/DDBJ whole genome shotgun (WGS) entry which is preliminary data.</text>
</comment>
<keyword evidence="2" id="KW-0812">Transmembrane</keyword>
<dbReference type="Gene3D" id="3.30.70.1230">
    <property type="entry name" value="Nucleotide cyclase"/>
    <property type="match status" value="1"/>
</dbReference>
<feature type="transmembrane region" description="Helical" evidence="2">
    <location>
        <begin position="119"/>
        <end position="138"/>
    </location>
</feature>
<evidence type="ECO:0000313" key="5">
    <source>
        <dbReference type="Proteomes" id="UP000559987"/>
    </source>
</evidence>
<evidence type="ECO:0000256" key="1">
    <source>
        <dbReference type="SAM" id="Coils"/>
    </source>
</evidence>
<dbReference type="GO" id="GO:0006171">
    <property type="term" value="P:cAMP biosynthetic process"/>
    <property type="evidence" value="ECO:0007669"/>
    <property type="project" value="TreeGrafter"/>
</dbReference>
<keyword evidence="1" id="KW-0175">Coiled coil</keyword>
<dbReference type="EMBL" id="JACHXZ010000002">
    <property type="protein sequence ID" value="MBB3168730.1"/>
    <property type="molecule type" value="Genomic_DNA"/>
</dbReference>
<dbReference type="CDD" id="cd07302">
    <property type="entry name" value="CHD"/>
    <property type="match status" value="1"/>
</dbReference>
<dbReference type="SMART" id="SM00044">
    <property type="entry name" value="CYCc"/>
    <property type="match status" value="1"/>
</dbReference>
<feature type="transmembrane region" description="Helical" evidence="2">
    <location>
        <begin position="37"/>
        <end position="57"/>
    </location>
</feature>
<feature type="transmembrane region" description="Helical" evidence="2">
    <location>
        <begin position="77"/>
        <end position="98"/>
    </location>
</feature>
<reference evidence="4 5" key="1">
    <citation type="submission" date="2020-08" db="EMBL/GenBank/DDBJ databases">
        <title>Genomic Encyclopedia of Type Strains, Phase III (KMG-III): the genomes of soil and plant-associated and newly described type strains.</title>
        <authorList>
            <person name="Whitman W."/>
        </authorList>
    </citation>
    <scope>NUCLEOTIDE SEQUENCE [LARGE SCALE GENOMIC DNA]</scope>
    <source>
        <strain evidence="4 5">CECT 8571</strain>
    </source>
</reference>
<dbReference type="Pfam" id="PF00211">
    <property type="entry name" value="Guanylate_cyc"/>
    <property type="match status" value="1"/>
</dbReference>
<organism evidence="4 5">
    <name type="scientific">Simiduia aestuariiviva</name>
    <dbReference type="NCBI Taxonomy" id="1510459"/>
    <lineage>
        <taxon>Bacteria</taxon>
        <taxon>Pseudomonadati</taxon>
        <taxon>Pseudomonadota</taxon>
        <taxon>Gammaproteobacteria</taxon>
        <taxon>Cellvibrionales</taxon>
        <taxon>Cellvibrionaceae</taxon>
        <taxon>Simiduia</taxon>
    </lineage>
</organism>
<dbReference type="AlphaFoldDB" id="A0A839UQF6"/>
<evidence type="ECO:0000313" key="4">
    <source>
        <dbReference type="EMBL" id="MBB3168730.1"/>
    </source>
</evidence>
<sequence>MTSSDSTPLFQYYFRALICFAAAGTLAADIEWSNINIVQPIFIVVLLAYTYVAFYLTKHISSEHLLKLSKILAWTDAGLIGASLSLIDFSILPCILFLTMIQFNALLNGGVRKWGEDNAAFVVGILGSFVIYEPQWVLSGRLEISAASLIGVITYFCAYALFTHARMNKLNLEAKRLEQEQQLHKMRTYKLSRYLPPPVWKAINEGRDKSLQTERKRLTVFFSDIKDFSELAEEMEAEALTELLNTYLTEMTKIVHQYGGTIDKFMGDGIMVLFGDSNSKGVKHDALRCLSMSLAMRKRMKALQQHWHHQGIKRPLQIRMGINTGYCTVGTFGTSNHLDYTALGAHVNLASRLESAAEPGEILVSHETWGLVKDTIMCRDKGNILVKGFSHPIKVYQVVDLRKNLGANQTYFEKNFDGFTMYLDIEKIRNYDKEQVLQTLAEISERLRDKIIP</sequence>
<dbReference type="SUPFAM" id="SSF55073">
    <property type="entry name" value="Nucleotide cyclase"/>
    <property type="match status" value="1"/>
</dbReference>
<gene>
    <name evidence="4" type="ORF">FHS30_001914</name>
</gene>
<dbReference type="PROSITE" id="PS50125">
    <property type="entry name" value="GUANYLATE_CYCLASE_2"/>
    <property type="match status" value="1"/>
</dbReference>
<accession>A0A839UQF6</accession>
<feature type="domain" description="Guanylate cyclase" evidence="3">
    <location>
        <begin position="219"/>
        <end position="354"/>
    </location>
</feature>
<dbReference type="InterPro" id="IPR050697">
    <property type="entry name" value="Adenylyl/Guanylyl_Cyclase_3/4"/>
</dbReference>
<proteinExistence type="predicted"/>
<dbReference type="RefSeq" id="WP_183910185.1">
    <property type="nucleotide sequence ID" value="NZ_JACHXZ010000002.1"/>
</dbReference>
<dbReference type="PANTHER" id="PTHR43081">
    <property type="entry name" value="ADENYLATE CYCLASE, TERMINAL-DIFFERENTIATION SPECIFIC-RELATED"/>
    <property type="match status" value="1"/>
</dbReference>